<dbReference type="Proteomes" id="UP000000441">
    <property type="component" value="Plasmid pBc239"/>
</dbReference>
<keyword evidence="8" id="KW-0614">Plasmid</keyword>
<dbReference type="PROSITE" id="PS51736">
    <property type="entry name" value="RECOMBINASES_3"/>
    <property type="match status" value="1"/>
</dbReference>
<keyword evidence="3" id="KW-0238">DNA-binding</keyword>
<evidence type="ECO:0000256" key="2">
    <source>
        <dbReference type="ARBA" id="ARBA00022908"/>
    </source>
</evidence>
<protein>
    <submittedName>
        <fullName evidence="8">Resolvase</fullName>
    </submittedName>
</protein>
<dbReference type="GO" id="GO:0015074">
    <property type="term" value="P:DNA integration"/>
    <property type="evidence" value="ECO:0007669"/>
    <property type="project" value="UniProtKB-KW"/>
</dbReference>
<evidence type="ECO:0000313" key="9">
    <source>
        <dbReference type="Proteomes" id="UP000000441"/>
    </source>
</evidence>
<reference evidence="8 9" key="1">
    <citation type="journal article" date="2009" name="J. Bacteriol.">
        <title>Complete genome sequence of the extremophilic Bacillus cereus strain Q1 with industrial applications.</title>
        <authorList>
            <person name="Xiong Z."/>
            <person name="Jiang Y."/>
            <person name="Qi D."/>
            <person name="Lu H."/>
            <person name="Yang F."/>
            <person name="Yang J."/>
            <person name="Chen L."/>
            <person name="Sun L."/>
            <person name="Xu X."/>
            <person name="Xue Y."/>
            <person name="Zhu Y."/>
            <person name="Jin Q."/>
        </authorList>
    </citation>
    <scope>NUCLEOTIDE SEQUENCE [LARGE SCALE GENOMIC DNA]</scope>
    <source>
        <strain evidence="8 9">Q1</strain>
        <plasmid evidence="8 9">pBc239</plasmid>
    </source>
</reference>
<dbReference type="PANTHER" id="PTHR30461">
    <property type="entry name" value="DNA-INVERTASE FROM LAMBDOID PROPHAGE"/>
    <property type="match status" value="1"/>
</dbReference>
<dbReference type="PROSITE" id="PS00398">
    <property type="entry name" value="RECOMBINASES_2"/>
    <property type="match status" value="1"/>
</dbReference>
<comment type="similarity">
    <text evidence="1">Belongs to the site-specific recombinase resolvase family.</text>
</comment>
<evidence type="ECO:0000256" key="5">
    <source>
        <dbReference type="PIRSR" id="PIRSR606118-50"/>
    </source>
</evidence>
<dbReference type="SMART" id="SM00857">
    <property type="entry name" value="Resolvase"/>
    <property type="match status" value="1"/>
</dbReference>
<dbReference type="InterPro" id="IPR006119">
    <property type="entry name" value="Resolv_N"/>
</dbReference>
<dbReference type="GO" id="GO:0000150">
    <property type="term" value="F:DNA strand exchange activity"/>
    <property type="evidence" value="ECO:0007669"/>
    <property type="project" value="InterPro"/>
</dbReference>
<dbReference type="InterPro" id="IPR009057">
    <property type="entry name" value="Homeodomain-like_sf"/>
</dbReference>
<dbReference type="PROSITE" id="PS00397">
    <property type="entry name" value="RECOMBINASES_1"/>
    <property type="match status" value="1"/>
</dbReference>
<sequence>MLKFGYARVSTQDQSLSLQLDALNHYEVEQIFEEKESGKRKNRPQLDELLKVLRKGDTVVVYKLDRISRSTKHLIELMEQFEAKGIHFVSIQDKIDTTTAMGRFFFRMLASIAELERDIISERTKDGLVAARARGRNGGRPKVEPKKIMLAMKMYESKDYSLSQIKEATGIGATTLYRYLGTKEKSGKEV</sequence>
<evidence type="ECO:0000259" key="7">
    <source>
        <dbReference type="PROSITE" id="PS51736"/>
    </source>
</evidence>
<feature type="domain" description="Resolvase/invertase-type recombinase catalytic" evidence="7">
    <location>
        <begin position="2"/>
        <end position="135"/>
    </location>
</feature>
<evidence type="ECO:0000256" key="4">
    <source>
        <dbReference type="ARBA" id="ARBA00023172"/>
    </source>
</evidence>
<dbReference type="InterPro" id="IPR006120">
    <property type="entry name" value="Resolvase_HTH_dom"/>
</dbReference>
<dbReference type="Pfam" id="PF02796">
    <property type="entry name" value="HTH_7"/>
    <property type="match status" value="1"/>
</dbReference>
<evidence type="ECO:0000313" key="8">
    <source>
        <dbReference type="EMBL" id="ACM15806.1"/>
    </source>
</evidence>
<evidence type="ECO:0000256" key="3">
    <source>
        <dbReference type="ARBA" id="ARBA00023125"/>
    </source>
</evidence>
<dbReference type="HOGENOM" id="CLU_010686_8_0_9"/>
<name>B9J611_BACCQ</name>
<dbReference type="FunFam" id="3.40.50.1390:FF:000001">
    <property type="entry name" value="DNA recombinase"/>
    <property type="match status" value="1"/>
</dbReference>
<geneLocation type="plasmid" evidence="8 9">
    <name>pBc239</name>
</geneLocation>
<feature type="active site" description="O-(5'-phospho-DNA)-serine intermediate" evidence="5 6">
    <location>
        <position position="10"/>
    </location>
</feature>
<keyword evidence="4" id="KW-0233">DNA recombination</keyword>
<proteinExistence type="inferred from homology"/>
<evidence type="ECO:0000256" key="6">
    <source>
        <dbReference type="PROSITE-ProRule" id="PRU10137"/>
    </source>
</evidence>
<dbReference type="EMBL" id="CP000228">
    <property type="protein sequence ID" value="ACM15806.1"/>
    <property type="molecule type" value="Genomic_DNA"/>
</dbReference>
<dbReference type="KEGG" id="bcq:BCQ_PI072"/>
<dbReference type="AlphaFoldDB" id="B9J611"/>
<organism evidence="8 9">
    <name type="scientific">Bacillus cereus (strain Q1)</name>
    <dbReference type="NCBI Taxonomy" id="361100"/>
    <lineage>
        <taxon>Bacteria</taxon>
        <taxon>Bacillati</taxon>
        <taxon>Bacillota</taxon>
        <taxon>Bacilli</taxon>
        <taxon>Bacillales</taxon>
        <taxon>Bacillaceae</taxon>
        <taxon>Bacillus</taxon>
        <taxon>Bacillus cereus group</taxon>
    </lineage>
</organism>
<dbReference type="Pfam" id="PF00239">
    <property type="entry name" value="Resolvase"/>
    <property type="match status" value="1"/>
</dbReference>
<dbReference type="SUPFAM" id="SSF53041">
    <property type="entry name" value="Resolvase-like"/>
    <property type="match status" value="1"/>
</dbReference>
<accession>B9J611</accession>
<keyword evidence="2" id="KW-0229">DNA integration</keyword>
<dbReference type="InterPro" id="IPR006118">
    <property type="entry name" value="Recombinase_CS"/>
</dbReference>
<dbReference type="GO" id="GO:0003677">
    <property type="term" value="F:DNA binding"/>
    <property type="evidence" value="ECO:0007669"/>
    <property type="project" value="UniProtKB-KW"/>
</dbReference>
<dbReference type="Gene3D" id="3.40.50.1390">
    <property type="entry name" value="Resolvase, N-terminal catalytic domain"/>
    <property type="match status" value="1"/>
</dbReference>
<dbReference type="SUPFAM" id="SSF46689">
    <property type="entry name" value="Homeodomain-like"/>
    <property type="match status" value="1"/>
</dbReference>
<dbReference type="PANTHER" id="PTHR30461:SF2">
    <property type="entry name" value="SERINE RECOMBINASE PINE-RELATED"/>
    <property type="match status" value="1"/>
</dbReference>
<dbReference type="InterPro" id="IPR050639">
    <property type="entry name" value="SSR_resolvase"/>
</dbReference>
<evidence type="ECO:0000256" key="1">
    <source>
        <dbReference type="ARBA" id="ARBA00009913"/>
    </source>
</evidence>
<dbReference type="InterPro" id="IPR036162">
    <property type="entry name" value="Resolvase-like_N_sf"/>
</dbReference>
<dbReference type="CDD" id="cd03768">
    <property type="entry name" value="SR_ResInv"/>
    <property type="match status" value="1"/>
</dbReference>
<gene>
    <name evidence="8" type="ordered locus">BCQ_PI072</name>
</gene>